<dbReference type="GO" id="GO:0016485">
    <property type="term" value="P:protein processing"/>
    <property type="evidence" value="ECO:0007669"/>
    <property type="project" value="TreeGrafter"/>
</dbReference>
<evidence type="ECO:0000313" key="11">
    <source>
        <dbReference type="Proteomes" id="UP001165740"/>
    </source>
</evidence>
<feature type="compositionally biased region" description="Low complexity" evidence="7">
    <location>
        <begin position="71"/>
        <end position="82"/>
    </location>
</feature>
<dbReference type="RefSeq" id="XP_055877463.1">
    <property type="nucleotide sequence ID" value="XM_056021488.1"/>
</dbReference>
<reference evidence="12 13" key="1">
    <citation type="submission" date="2025-04" db="UniProtKB">
        <authorList>
            <consortium name="RefSeq"/>
        </authorList>
    </citation>
    <scope>IDENTIFICATION</scope>
</reference>
<sequence>MCSIFKMTDYLTPSPRDFTDTIFQFHSTSKLSLESGSKISVESPSPISPLVTHHYGSSSLPNGVARLKNTNMINNNNNNNNNVLGAGGAHHNSTSSQRSSHSSGESSLSSSSSGASSVNSVFYKAKTTSVSSAGNEYVREPLKVVCNGSVSSYGGSNRLYPNGANPNVDSSCTSLKSKLVSEEVTYTINDEMDDSSNQVVFLPPPPTDIDSDNDSVGGCDVGGACSPRHHDWRSSRDLSKSPTSRGINHGNSRCLCCMLLVFVLSTAGLTAVLVLMYLGKLQLAPLPSVHSYNEEGRARLGEGALIREVCETTSCLKTSSSILNRMNVSANPCEDFYNYACGGYIKETDLSWFKNRIRESPDEIVQEHRKYIIDRLSASFDRSDDRLMATSKEIFRSCLLRPGSSEEGTKTIVKDLLDLLGGLVAPTQNTDLTLLLGNVTRMFGASPFFKVIVHSDKNVSLVSKATNYVNPLTSPPDYSRSRASTKQKDATTNQARLNELLLQLIRPHVNESEARSIVTEFFRLEDNIRRILNTGQEHLDGEEGYEERSITCDQPSSQKTLGQMREKYYVFGIDWFSFFQNVLNTSYVSDIVLCKVKMSNELQHLLKITPKTVLRQFIILHTLIHSDLFILMSKNNQNVVQSPDGKELSENVEELCLDLIVHFLPALEKYSGCDPDTLNTHRAKTFSTLRSIRSSLYSVLTNSLKLAKDNAAVVTNSSMKPVIESLNEELVTRCQTSAGPKGKFDEYSFHSNMLKIIQYYHEEYFLGRLTKVSRDLELSALWIASSVQDHHRSRAGPVVYSSPVPLPIMYGSLGSFLATRVAEELGIEDLLDHHSEGLLNHSIVLGLAVRLTCLVEMYEKMDILDFGGSQVYKVDGKNTKDQQWKDQLTLKLSYKAWQQSDRELDVDHFIPGLTFTRPQMFFISFAQTHCEKVSERGILQFYVNNGANPAIPGKHRVNGMLRNSDEFAEAFQCSDNMNMNPMDKCRIFG</sequence>
<dbReference type="PANTHER" id="PTHR11733:SF240">
    <property type="entry name" value="GH14155P-RELATED"/>
    <property type="match status" value="1"/>
</dbReference>
<feature type="domain" description="Peptidase M13 C-terminal" evidence="9">
    <location>
        <begin position="850"/>
        <end position="987"/>
    </location>
</feature>
<dbReference type="PANTHER" id="PTHR11733">
    <property type="entry name" value="ZINC METALLOPROTEASE FAMILY M13 NEPRILYSIN-RELATED"/>
    <property type="match status" value="1"/>
</dbReference>
<dbReference type="OMA" id="STREKCC"/>
<evidence type="ECO:0000256" key="1">
    <source>
        <dbReference type="ARBA" id="ARBA00001947"/>
    </source>
</evidence>
<evidence type="ECO:0000313" key="13">
    <source>
        <dbReference type="RefSeq" id="XP_055877463.1"/>
    </source>
</evidence>
<dbReference type="GO" id="GO:0046872">
    <property type="term" value="F:metal ion binding"/>
    <property type="evidence" value="ECO:0007669"/>
    <property type="project" value="UniProtKB-KW"/>
</dbReference>
<dbReference type="PROSITE" id="PS51885">
    <property type="entry name" value="NEPRILYSIN"/>
    <property type="match status" value="1"/>
</dbReference>
<dbReference type="AlphaFoldDB" id="A0A9W2ZR43"/>
<evidence type="ECO:0000256" key="5">
    <source>
        <dbReference type="ARBA" id="ARBA00022833"/>
    </source>
</evidence>
<dbReference type="Pfam" id="PF01431">
    <property type="entry name" value="Peptidase_M13"/>
    <property type="match status" value="1"/>
</dbReference>
<dbReference type="InterPro" id="IPR018497">
    <property type="entry name" value="Peptidase_M13_C"/>
</dbReference>
<dbReference type="InterPro" id="IPR042089">
    <property type="entry name" value="Peptidase_M13_dom_2"/>
</dbReference>
<evidence type="ECO:0000259" key="10">
    <source>
        <dbReference type="Pfam" id="PF05649"/>
    </source>
</evidence>
<keyword evidence="6" id="KW-0482">Metalloprotease</keyword>
<feature type="region of interest" description="Disordered" evidence="7">
    <location>
        <begin position="227"/>
        <end position="247"/>
    </location>
</feature>
<keyword evidence="3" id="KW-0479">Metal-binding</keyword>
<dbReference type="Gene3D" id="3.40.390.10">
    <property type="entry name" value="Collagenase (Catalytic Domain)"/>
    <property type="match status" value="1"/>
</dbReference>
<gene>
    <name evidence="12 13" type="primary">LOC106064536</name>
</gene>
<evidence type="ECO:0000313" key="12">
    <source>
        <dbReference type="RefSeq" id="XP_055877462.1"/>
    </source>
</evidence>
<dbReference type="Pfam" id="PF05649">
    <property type="entry name" value="Peptidase_M13_N"/>
    <property type="match status" value="1"/>
</dbReference>
<dbReference type="RefSeq" id="XP_055877462.1">
    <property type="nucleotide sequence ID" value="XM_056021487.1"/>
</dbReference>
<comment type="cofactor">
    <cofactor evidence="1">
        <name>Zn(2+)</name>
        <dbReference type="ChEBI" id="CHEBI:29105"/>
    </cofactor>
</comment>
<keyword evidence="4" id="KW-0378">Hydrolase</keyword>
<dbReference type="InterPro" id="IPR000718">
    <property type="entry name" value="Peptidase_M13"/>
</dbReference>
<dbReference type="Proteomes" id="UP001165740">
    <property type="component" value="Chromosome 2"/>
</dbReference>
<feature type="transmembrane region" description="Helical" evidence="8">
    <location>
        <begin position="254"/>
        <end position="278"/>
    </location>
</feature>
<name>A0A9W2ZR43_BIOGL</name>
<dbReference type="Gene3D" id="1.10.1380.10">
    <property type="entry name" value="Neutral endopeptidase , domain2"/>
    <property type="match status" value="1"/>
</dbReference>
<evidence type="ECO:0000256" key="8">
    <source>
        <dbReference type="SAM" id="Phobius"/>
    </source>
</evidence>
<dbReference type="SUPFAM" id="SSF55486">
    <property type="entry name" value="Metalloproteases ('zincins'), catalytic domain"/>
    <property type="match status" value="1"/>
</dbReference>
<dbReference type="GeneID" id="106064536"/>
<dbReference type="GO" id="GO:0004222">
    <property type="term" value="F:metalloendopeptidase activity"/>
    <property type="evidence" value="ECO:0007669"/>
    <property type="project" value="InterPro"/>
</dbReference>
<feature type="compositionally biased region" description="Basic and acidic residues" evidence="7">
    <location>
        <begin position="228"/>
        <end position="239"/>
    </location>
</feature>
<dbReference type="OrthoDB" id="6061414at2759"/>
<keyword evidence="2" id="KW-0645">Protease</keyword>
<keyword evidence="8" id="KW-1133">Transmembrane helix</keyword>
<evidence type="ECO:0000256" key="2">
    <source>
        <dbReference type="ARBA" id="ARBA00022670"/>
    </source>
</evidence>
<proteinExistence type="predicted"/>
<organism evidence="11 12">
    <name type="scientific">Biomphalaria glabrata</name>
    <name type="common">Bloodfluke planorb</name>
    <name type="synonym">Freshwater snail</name>
    <dbReference type="NCBI Taxonomy" id="6526"/>
    <lineage>
        <taxon>Eukaryota</taxon>
        <taxon>Metazoa</taxon>
        <taxon>Spiralia</taxon>
        <taxon>Lophotrochozoa</taxon>
        <taxon>Mollusca</taxon>
        <taxon>Gastropoda</taxon>
        <taxon>Heterobranchia</taxon>
        <taxon>Euthyneura</taxon>
        <taxon>Panpulmonata</taxon>
        <taxon>Hygrophila</taxon>
        <taxon>Lymnaeoidea</taxon>
        <taxon>Planorbidae</taxon>
        <taxon>Biomphalaria</taxon>
    </lineage>
</organism>
<keyword evidence="8" id="KW-0812">Transmembrane</keyword>
<dbReference type="InterPro" id="IPR024079">
    <property type="entry name" value="MetalloPept_cat_dom_sf"/>
</dbReference>
<dbReference type="InterPro" id="IPR008753">
    <property type="entry name" value="Peptidase_M13_N"/>
</dbReference>
<evidence type="ECO:0000256" key="6">
    <source>
        <dbReference type="ARBA" id="ARBA00023049"/>
    </source>
</evidence>
<feature type="region of interest" description="Disordered" evidence="7">
    <location>
        <begin position="472"/>
        <end position="491"/>
    </location>
</feature>
<protein>
    <submittedName>
        <fullName evidence="12 13">Neprilysin-11-like</fullName>
    </submittedName>
</protein>
<keyword evidence="8" id="KW-0472">Membrane</keyword>
<keyword evidence="11" id="KW-1185">Reference proteome</keyword>
<evidence type="ECO:0000256" key="7">
    <source>
        <dbReference type="SAM" id="MobiDB-lite"/>
    </source>
</evidence>
<dbReference type="GO" id="GO:0005886">
    <property type="term" value="C:plasma membrane"/>
    <property type="evidence" value="ECO:0007669"/>
    <property type="project" value="TreeGrafter"/>
</dbReference>
<keyword evidence="5" id="KW-0862">Zinc</keyword>
<feature type="compositionally biased region" description="Low complexity" evidence="7">
    <location>
        <begin position="93"/>
        <end position="116"/>
    </location>
</feature>
<accession>A0A9W2ZR43</accession>
<evidence type="ECO:0000256" key="3">
    <source>
        <dbReference type="ARBA" id="ARBA00022723"/>
    </source>
</evidence>
<feature type="domain" description="Peptidase M13 N-terminal" evidence="10">
    <location>
        <begin position="332"/>
        <end position="647"/>
    </location>
</feature>
<evidence type="ECO:0000256" key="4">
    <source>
        <dbReference type="ARBA" id="ARBA00022801"/>
    </source>
</evidence>
<feature type="region of interest" description="Disordered" evidence="7">
    <location>
        <begin position="71"/>
        <end position="116"/>
    </location>
</feature>
<evidence type="ECO:0000259" key="9">
    <source>
        <dbReference type="Pfam" id="PF01431"/>
    </source>
</evidence>